<organism evidence="1 2">
    <name type="scientific">Avena sativa</name>
    <name type="common">Oat</name>
    <dbReference type="NCBI Taxonomy" id="4498"/>
    <lineage>
        <taxon>Eukaryota</taxon>
        <taxon>Viridiplantae</taxon>
        <taxon>Streptophyta</taxon>
        <taxon>Embryophyta</taxon>
        <taxon>Tracheophyta</taxon>
        <taxon>Spermatophyta</taxon>
        <taxon>Magnoliopsida</taxon>
        <taxon>Liliopsida</taxon>
        <taxon>Poales</taxon>
        <taxon>Poaceae</taxon>
        <taxon>BOP clade</taxon>
        <taxon>Pooideae</taxon>
        <taxon>Poodae</taxon>
        <taxon>Poeae</taxon>
        <taxon>Poeae Chloroplast Group 1 (Aveneae type)</taxon>
        <taxon>Aveninae</taxon>
        <taxon>Avena</taxon>
    </lineage>
</organism>
<reference evidence="1" key="2">
    <citation type="submission" date="2025-09" db="UniProtKB">
        <authorList>
            <consortium name="EnsemblPlants"/>
        </authorList>
    </citation>
    <scope>IDENTIFICATION</scope>
</reference>
<dbReference type="EnsemblPlants" id="AVESA.00010b.r2.7AG1218570.1">
    <property type="protein sequence ID" value="AVESA.00010b.r2.7AG1218570.1.CDS"/>
    <property type="gene ID" value="AVESA.00010b.r2.7AG1218570"/>
</dbReference>
<protein>
    <submittedName>
        <fullName evidence="1">Uncharacterized protein</fullName>
    </submittedName>
</protein>
<accession>A0ACD5ZV33</accession>
<evidence type="ECO:0000313" key="1">
    <source>
        <dbReference type="EnsemblPlants" id="AVESA.00010b.r2.7AG1218570.1.CDS"/>
    </source>
</evidence>
<sequence length="639" mass="69551">MCHKGDVTGLQMENMGLSGKLDLSPLKTLNVLRSVSFIDNQFAGPMPDVKVLSGLRALFLSGNKFSGVIPADAFVGMGSLKKLFLAKNNFSGPLPASLADVPKLFDLLLNDNKFTGKIPDFRQKELQVVNVANNELEGEIPPSLKSMNADLFAGNNKLCGGSLDNKCAAPPASGKGGSPPSLPATPAAPKTTGPPADEATEQDLPVEPTDGSMSSGVLVACLGVMAILGFLLMVIQRRRRENNSENFGPTITKKPSMKKMKAEPARVDAARVSPQDGSSSTAVPAAAGTRKVAEQGRLTFVREDRGRFFELQDLLKATAEVLGGNAGANLGVCYRASLTGGQSIVVKRFKEMNRVGREDFEEHMRRLGRLSHPNLLPLVSYYYRKEEKLLMHDFVPNKSLAHLLHGEGSGVKKAVVHWTLRLKIIKGVASALSYMYDELPMLTVPHGHLKSSNILLDDHFQPLLTDYALVPVMNQSHAAQLMMAFKSPERKQFGKSSKKSDVWCLGLLILEMVTGRPPSYDVKAATASPEHEQKQKPSTGDDLVGLVSSTPEERWLTTVVDGDLKYDDEADKEEMLKLIKIGMACCEGNVDSRCELKDAVDRIKELKGKERADKEDNSFYSSVSDGAERDEDFSNVAIH</sequence>
<reference evidence="1" key="1">
    <citation type="submission" date="2021-05" db="EMBL/GenBank/DDBJ databases">
        <authorList>
            <person name="Scholz U."/>
            <person name="Mascher M."/>
            <person name="Fiebig A."/>
        </authorList>
    </citation>
    <scope>NUCLEOTIDE SEQUENCE [LARGE SCALE GENOMIC DNA]</scope>
</reference>
<evidence type="ECO:0000313" key="2">
    <source>
        <dbReference type="Proteomes" id="UP001732700"/>
    </source>
</evidence>
<proteinExistence type="predicted"/>
<keyword evidence="2" id="KW-1185">Reference proteome</keyword>
<name>A0ACD5ZV33_AVESA</name>
<dbReference type="Proteomes" id="UP001732700">
    <property type="component" value="Chromosome 7A"/>
</dbReference>